<organism evidence="1 2">
    <name type="scientific">Brachionus plicatilis</name>
    <name type="common">Marine rotifer</name>
    <name type="synonym">Brachionus muelleri</name>
    <dbReference type="NCBI Taxonomy" id="10195"/>
    <lineage>
        <taxon>Eukaryota</taxon>
        <taxon>Metazoa</taxon>
        <taxon>Spiralia</taxon>
        <taxon>Gnathifera</taxon>
        <taxon>Rotifera</taxon>
        <taxon>Eurotatoria</taxon>
        <taxon>Monogononta</taxon>
        <taxon>Pseudotrocha</taxon>
        <taxon>Ploima</taxon>
        <taxon>Brachionidae</taxon>
        <taxon>Brachionus</taxon>
    </lineage>
</organism>
<gene>
    <name evidence="1" type="ORF">BpHYR1_009149</name>
</gene>
<sequence length="104" mass="12241">MWKIKRYLFLDLTERETGPGIFIFSLKNLHFAVNITLENSSLKIYFTSNFCKGIKCEKRFKHENEIEKNWSCNRVLGTGLMAIYTQEPRANLQGFTYDASFFNI</sequence>
<proteinExistence type="predicted"/>
<reference evidence="1 2" key="1">
    <citation type="journal article" date="2018" name="Sci. Rep.">
        <title>Genomic signatures of local adaptation to the degree of environmental predictability in rotifers.</title>
        <authorList>
            <person name="Franch-Gras L."/>
            <person name="Hahn C."/>
            <person name="Garcia-Roger E.M."/>
            <person name="Carmona M.J."/>
            <person name="Serra M."/>
            <person name="Gomez A."/>
        </authorList>
    </citation>
    <scope>NUCLEOTIDE SEQUENCE [LARGE SCALE GENOMIC DNA]</scope>
    <source>
        <strain evidence="1">HYR1</strain>
    </source>
</reference>
<name>A0A3M7PP79_BRAPC</name>
<comment type="caution">
    <text evidence="1">The sequence shown here is derived from an EMBL/GenBank/DDBJ whole genome shotgun (WGS) entry which is preliminary data.</text>
</comment>
<evidence type="ECO:0000313" key="1">
    <source>
        <dbReference type="EMBL" id="RNA00565.1"/>
    </source>
</evidence>
<evidence type="ECO:0000313" key="2">
    <source>
        <dbReference type="Proteomes" id="UP000276133"/>
    </source>
</evidence>
<protein>
    <submittedName>
        <fullName evidence="1">Uncharacterized protein</fullName>
    </submittedName>
</protein>
<dbReference type="Proteomes" id="UP000276133">
    <property type="component" value="Unassembled WGS sequence"/>
</dbReference>
<dbReference type="EMBL" id="REGN01009693">
    <property type="protein sequence ID" value="RNA00565.1"/>
    <property type="molecule type" value="Genomic_DNA"/>
</dbReference>
<accession>A0A3M7PP79</accession>
<keyword evidence="2" id="KW-1185">Reference proteome</keyword>
<dbReference type="AlphaFoldDB" id="A0A3M7PP79"/>